<sequence>MRGKHRQTLEAIFANPVSGSIKWREIEALLIALGAELSEGNGSRVLVEIGRNRAVFHRPHPSPDTDKGAVKAVRRFLTEAGIKP</sequence>
<organism evidence="1 2">
    <name type="scientific">Mesorhizobium shonense</name>
    <dbReference type="NCBI Taxonomy" id="1209948"/>
    <lineage>
        <taxon>Bacteria</taxon>
        <taxon>Pseudomonadati</taxon>
        <taxon>Pseudomonadota</taxon>
        <taxon>Alphaproteobacteria</taxon>
        <taxon>Hyphomicrobiales</taxon>
        <taxon>Phyllobacteriaceae</taxon>
        <taxon>Mesorhizobium</taxon>
    </lineage>
</organism>
<reference evidence="1 2" key="1">
    <citation type="submission" date="2024-06" db="EMBL/GenBank/DDBJ databases">
        <title>Genomic Encyclopedia of Type Strains, Phase IV (KMG-IV): sequencing the most valuable type-strain genomes for metagenomic binning, comparative biology and taxonomic classification.</title>
        <authorList>
            <person name="Goeker M."/>
        </authorList>
    </citation>
    <scope>NUCLEOTIDE SEQUENCE [LARGE SCALE GENOMIC DNA]</scope>
    <source>
        <strain evidence="1 2">DSM 29846</strain>
    </source>
</reference>
<dbReference type="Proteomes" id="UP001549036">
    <property type="component" value="Unassembled WGS sequence"/>
</dbReference>
<protein>
    <recommendedName>
        <fullName evidence="3">Type II toxin-antitoxin system HicA family toxin</fullName>
    </recommendedName>
</protein>
<evidence type="ECO:0000313" key="1">
    <source>
        <dbReference type="EMBL" id="MET3591139.1"/>
    </source>
</evidence>
<dbReference type="EMBL" id="JBEPLM010000001">
    <property type="protein sequence ID" value="MET3591139.1"/>
    <property type="molecule type" value="Genomic_DNA"/>
</dbReference>
<proteinExistence type="predicted"/>
<dbReference type="InterPro" id="IPR012933">
    <property type="entry name" value="HicA_mRNA_interferase"/>
</dbReference>
<evidence type="ECO:0008006" key="3">
    <source>
        <dbReference type="Google" id="ProtNLM"/>
    </source>
</evidence>
<comment type="caution">
    <text evidence="1">The sequence shown here is derived from an EMBL/GenBank/DDBJ whole genome shotgun (WGS) entry which is preliminary data.</text>
</comment>
<dbReference type="RefSeq" id="WP_126101239.1">
    <property type="nucleotide sequence ID" value="NZ_JBEPLM010000001.1"/>
</dbReference>
<accession>A0ABV2HKP0</accession>
<name>A0ABV2HKP0_9HYPH</name>
<dbReference type="Pfam" id="PF07927">
    <property type="entry name" value="HicA_toxin"/>
    <property type="match status" value="1"/>
</dbReference>
<keyword evidence="2" id="KW-1185">Reference proteome</keyword>
<gene>
    <name evidence="1" type="ORF">ABID26_000518</name>
</gene>
<evidence type="ECO:0000313" key="2">
    <source>
        <dbReference type="Proteomes" id="UP001549036"/>
    </source>
</evidence>